<evidence type="ECO:0000256" key="5">
    <source>
        <dbReference type="SAM" id="SignalP"/>
    </source>
</evidence>
<dbReference type="PANTHER" id="PTHR38439:SF2">
    <property type="entry name" value="OUTER MEMBRANE PROTEIN H.8"/>
    <property type="match status" value="1"/>
</dbReference>
<dbReference type="Pfam" id="PF00127">
    <property type="entry name" value="Copper-bind"/>
    <property type="match status" value="1"/>
</dbReference>
<proteinExistence type="predicted"/>
<dbReference type="PROSITE" id="PS51257">
    <property type="entry name" value="PROKAR_LIPOPROTEIN"/>
    <property type="match status" value="1"/>
</dbReference>
<feature type="chain" id="PRO_5002772521" evidence="5">
    <location>
        <begin position="19"/>
        <end position="161"/>
    </location>
</feature>
<dbReference type="RefSeq" id="WP_012374893.1">
    <property type="nucleotide sequence ID" value="NC_010571.1"/>
</dbReference>
<dbReference type="InterPro" id="IPR000923">
    <property type="entry name" value="BlueCu_1"/>
</dbReference>
<dbReference type="Proteomes" id="UP000007013">
    <property type="component" value="Chromosome"/>
</dbReference>
<dbReference type="STRING" id="452637.Oter_2073"/>
<evidence type="ECO:0000256" key="3">
    <source>
        <dbReference type="ARBA" id="ARBA00022982"/>
    </source>
</evidence>
<dbReference type="OrthoDB" id="9814063at2"/>
<dbReference type="PANTHER" id="PTHR38439">
    <property type="entry name" value="AURACYANIN-B"/>
    <property type="match status" value="1"/>
</dbReference>
<name>B1ZMS8_OPITP</name>
<accession>B1ZMS8</accession>
<dbReference type="GO" id="GO:0009055">
    <property type="term" value="F:electron transfer activity"/>
    <property type="evidence" value="ECO:0007669"/>
    <property type="project" value="InterPro"/>
</dbReference>
<keyword evidence="1" id="KW-0813">Transport</keyword>
<sequence length="161" mass="17345">MKIRLLLPTLLVALLVTACGKKESATTASPATQSGPRTVEITAGDNMKFNLSRIEAKAGEELKVVLTNIGSQPKEVMGHNWILLKLGTEVEAFDRAAAQAKATDYIPADQQAQIIVHTKLLGPRKSDEVSFTVPSAPGEYPFLCSFPGHYQVGMKGVLVVR</sequence>
<keyword evidence="3" id="KW-0249">Electron transport</keyword>
<evidence type="ECO:0000256" key="1">
    <source>
        <dbReference type="ARBA" id="ARBA00022448"/>
    </source>
</evidence>
<evidence type="ECO:0000313" key="7">
    <source>
        <dbReference type="EMBL" id="ACB75356.1"/>
    </source>
</evidence>
<dbReference type="InterPro" id="IPR050845">
    <property type="entry name" value="Cu-binding_ET"/>
</dbReference>
<evidence type="ECO:0000313" key="8">
    <source>
        <dbReference type="Proteomes" id="UP000007013"/>
    </source>
</evidence>
<dbReference type="PROSITE" id="PS00079">
    <property type="entry name" value="MULTICOPPER_OXIDASE1"/>
    <property type="match status" value="1"/>
</dbReference>
<organism evidence="7 8">
    <name type="scientific">Opitutus terrae (strain DSM 11246 / JCM 15787 / PB90-1)</name>
    <dbReference type="NCBI Taxonomy" id="452637"/>
    <lineage>
        <taxon>Bacteria</taxon>
        <taxon>Pseudomonadati</taxon>
        <taxon>Verrucomicrobiota</taxon>
        <taxon>Opitutia</taxon>
        <taxon>Opitutales</taxon>
        <taxon>Opitutaceae</taxon>
        <taxon>Opitutus</taxon>
    </lineage>
</organism>
<feature type="domain" description="Blue (type 1) copper" evidence="6">
    <location>
        <begin position="40"/>
        <end position="160"/>
    </location>
</feature>
<evidence type="ECO:0000256" key="4">
    <source>
        <dbReference type="ARBA" id="ARBA00023008"/>
    </source>
</evidence>
<dbReference type="InterPro" id="IPR008972">
    <property type="entry name" value="Cupredoxin"/>
</dbReference>
<reference evidence="7 8" key="1">
    <citation type="journal article" date="2011" name="J. Bacteriol.">
        <title>Genome sequence of the verrucomicrobium Opitutus terrae PB90-1, an abundant inhabitant of rice paddy soil ecosystems.</title>
        <authorList>
            <person name="van Passel M.W."/>
            <person name="Kant R."/>
            <person name="Palva A."/>
            <person name="Copeland A."/>
            <person name="Lucas S."/>
            <person name="Lapidus A."/>
            <person name="Glavina del Rio T."/>
            <person name="Pitluck S."/>
            <person name="Goltsman E."/>
            <person name="Clum A."/>
            <person name="Sun H."/>
            <person name="Schmutz J."/>
            <person name="Larimer F.W."/>
            <person name="Land M.L."/>
            <person name="Hauser L."/>
            <person name="Kyrpides N."/>
            <person name="Mikhailova N."/>
            <person name="Richardson P.P."/>
            <person name="Janssen P.H."/>
            <person name="de Vos W.M."/>
            <person name="Smidt H."/>
        </authorList>
    </citation>
    <scope>NUCLEOTIDE SEQUENCE [LARGE SCALE GENOMIC DNA]</scope>
    <source>
        <strain evidence="8">DSM 11246 / JCM 15787 / PB90-1</strain>
    </source>
</reference>
<dbReference type="GO" id="GO:0005507">
    <property type="term" value="F:copper ion binding"/>
    <property type="evidence" value="ECO:0007669"/>
    <property type="project" value="InterPro"/>
</dbReference>
<dbReference type="AlphaFoldDB" id="B1ZMS8"/>
<keyword evidence="5" id="KW-0732">Signal</keyword>
<keyword evidence="8" id="KW-1185">Reference proteome</keyword>
<keyword evidence="4" id="KW-0186">Copper</keyword>
<dbReference type="InterPro" id="IPR028871">
    <property type="entry name" value="BlueCu_1_BS"/>
</dbReference>
<evidence type="ECO:0000256" key="2">
    <source>
        <dbReference type="ARBA" id="ARBA00022723"/>
    </source>
</evidence>
<gene>
    <name evidence="7" type="ordered locus">Oter_2073</name>
</gene>
<dbReference type="HOGENOM" id="CLU_112845_0_0_0"/>
<dbReference type="InterPro" id="IPR014068">
    <property type="entry name" value="Azurin"/>
</dbReference>
<evidence type="ECO:0000259" key="6">
    <source>
        <dbReference type="Pfam" id="PF00127"/>
    </source>
</evidence>
<dbReference type="Gene3D" id="2.60.40.420">
    <property type="entry name" value="Cupredoxins - blue copper proteins"/>
    <property type="match status" value="1"/>
</dbReference>
<protein>
    <submittedName>
        <fullName evidence="7">Blue (Type 1) copper domain protein</fullName>
    </submittedName>
</protein>
<keyword evidence="2" id="KW-0479">Metal-binding</keyword>
<feature type="signal peptide" evidence="5">
    <location>
        <begin position="1"/>
        <end position="18"/>
    </location>
</feature>
<dbReference type="CDD" id="cd13922">
    <property type="entry name" value="Azurin"/>
    <property type="match status" value="1"/>
</dbReference>
<dbReference type="KEGG" id="ote:Oter_2073"/>
<dbReference type="SUPFAM" id="SSF49503">
    <property type="entry name" value="Cupredoxins"/>
    <property type="match status" value="1"/>
</dbReference>
<dbReference type="EMBL" id="CP001032">
    <property type="protein sequence ID" value="ACB75356.1"/>
    <property type="molecule type" value="Genomic_DNA"/>
</dbReference>
<dbReference type="PROSITE" id="PS00196">
    <property type="entry name" value="COPPER_BLUE"/>
    <property type="match status" value="1"/>
</dbReference>
<dbReference type="eggNOG" id="COG3241">
    <property type="taxonomic scope" value="Bacteria"/>
</dbReference>
<dbReference type="InterPro" id="IPR033138">
    <property type="entry name" value="Cu_oxidase_CS"/>
</dbReference>